<proteinExistence type="predicted"/>
<organism evidence="2 3">
    <name type="scientific">Segatella copri</name>
    <dbReference type="NCBI Taxonomy" id="165179"/>
    <lineage>
        <taxon>Bacteria</taxon>
        <taxon>Pseudomonadati</taxon>
        <taxon>Bacteroidota</taxon>
        <taxon>Bacteroidia</taxon>
        <taxon>Bacteroidales</taxon>
        <taxon>Prevotellaceae</taxon>
        <taxon>Segatella</taxon>
    </lineage>
</organism>
<feature type="chain" id="PRO_5041658803" evidence="1">
    <location>
        <begin position="37"/>
        <end position="154"/>
    </location>
</feature>
<gene>
    <name evidence="2" type="ORF">DWV76_08030</name>
</gene>
<keyword evidence="1" id="KW-0732">Signal</keyword>
<accession>A0AA92W5U9</accession>
<name>A0AA92W5U9_9BACT</name>
<comment type="caution">
    <text evidence="2">The sequence shown here is derived from an EMBL/GenBank/DDBJ whole genome shotgun (WGS) entry which is preliminary data.</text>
</comment>
<evidence type="ECO:0000256" key="1">
    <source>
        <dbReference type="SAM" id="SignalP"/>
    </source>
</evidence>
<evidence type="ECO:0000313" key="2">
    <source>
        <dbReference type="EMBL" id="RGW42680.1"/>
    </source>
</evidence>
<protein>
    <submittedName>
        <fullName evidence="2">Uncharacterized protein</fullName>
    </submittedName>
</protein>
<dbReference type="EMBL" id="QSAG01000013">
    <property type="protein sequence ID" value="RGW42680.1"/>
    <property type="molecule type" value="Genomic_DNA"/>
</dbReference>
<feature type="signal peptide" evidence="1">
    <location>
        <begin position="1"/>
        <end position="36"/>
    </location>
</feature>
<dbReference type="Proteomes" id="UP000283785">
    <property type="component" value="Unassembled WGS sequence"/>
</dbReference>
<evidence type="ECO:0000313" key="3">
    <source>
        <dbReference type="Proteomes" id="UP000283785"/>
    </source>
</evidence>
<sequence>MIKHFTLNYKHFTLMKKYIFTIAFALLGITSSMASKADTLRIYSIDGERIPNFTGKELIGKTIKNYQVNTNVLPAPKRDVIEIHIITTTTPPAPKPDPHYLIKGREQELTKEEFYKISPSKIKAIEVLKEGTKAIQERGLKEDGRSYIIVTLEK</sequence>
<dbReference type="AlphaFoldDB" id="A0AA92W5U9"/>
<reference evidence="2 3" key="1">
    <citation type="submission" date="2018-08" db="EMBL/GenBank/DDBJ databases">
        <title>A genome reference for cultivated species of the human gut microbiota.</title>
        <authorList>
            <person name="Zou Y."/>
            <person name="Xue W."/>
            <person name="Luo G."/>
        </authorList>
    </citation>
    <scope>NUCLEOTIDE SEQUENCE [LARGE SCALE GENOMIC DNA]</scope>
    <source>
        <strain evidence="2 3">AF12-50</strain>
    </source>
</reference>